<dbReference type="PANTHER" id="PTHR43701:SF2">
    <property type="entry name" value="MEMBRANE TRANSPORTER PROTEIN YJNA-RELATED"/>
    <property type="match status" value="1"/>
</dbReference>
<feature type="transmembrane region" description="Helical" evidence="6">
    <location>
        <begin position="97"/>
        <end position="116"/>
    </location>
</feature>
<accession>A0ABU9VFI0</accession>
<proteinExistence type="inferred from homology"/>
<organism evidence="7 8">
    <name type="scientific">Alkalicoccobacillus gibsonii</name>
    <dbReference type="NCBI Taxonomy" id="79881"/>
    <lineage>
        <taxon>Bacteria</taxon>
        <taxon>Bacillati</taxon>
        <taxon>Bacillota</taxon>
        <taxon>Bacilli</taxon>
        <taxon>Bacillales</taxon>
        <taxon>Bacillaceae</taxon>
        <taxon>Alkalicoccobacillus</taxon>
    </lineage>
</organism>
<dbReference type="InterPro" id="IPR002781">
    <property type="entry name" value="TM_pro_TauE-like"/>
</dbReference>
<feature type="transmembrane region" description="Helical" evidence="6">
    <location>
        <begin position="200"/>
        <end position="220"/>
    </location>
</feature>
<feature type="transmembrane region" description="Helical" evidence="6">
    <location>
        <begin position="226"/>
        <end position="245"/>
    </location>
</feature>
<dbReference type="Pfam" id="PF01925">
    <property type="entry name" value="TauE"/>
    <property type="match status" value="1"/>
</dbReference>
<keyword evidence="3 6" id="KW-0812">Transmembrane</keyword>
<evidence type="ECO:0000256" key="5">
    <source>
        <dbReference type="ARBA" id="ARBA00023136"/>
    </source>
</evidence>
<dbReference type="RefSeq" id="WP_343129505.1">
    <property type="nucleotide sequence ID" value="NZ_JBCITK010000001.1"/>
</dbReference>
<comment type="subcellular location">
    <subcellularLocation>
        <location evidence="6">Cell membrane</location>
        <topology evidence="6">Multi-pass membrane protein</topology>
    </subcellularLocation>
    <subcellularLocation>
        <location evidence="1">Membrane</location>
        <topology evidence="1">Multi-pass membrane protein</topology>
    </subcellularLocation>
</comment>
<evidence type="ECO:0000313" key="8">
    <source>
        <dbReference type="Proteomes" id="UP001418796"/>
    </source>
</evidence>
<feature type="transmembrane region" description="Helical" evidence="6">
    <location>
        <begin position="72"/>
        <end position="91"/>
    </location>
</feature>
<comment type="similarity">
    <text evidence="2 6">Belongs to the 4-toluene sulfonate uptake permease (TSUP) (TC 2.A.102) family.</text>
</comment>
<dbReference type="PANTHER" id="PTHR43701">
    <property type="entry name" value="MEMBRANE TRANSPORTER PROTEIN MJ0441-RELATED"/>
    <property type="match status" value="1"/>
</dbReference>
<dbReference type="InterPro" id="IPR051598">
    <property type="entry name" value="TSUP/Inactive_protease-like"/>
</dbReference>
<evidence type="ECO:0000256" key="1">
    <source>
        <dbReference type="ARBA" id="ARBA00004141"/>
    </source>
</evidence>
<feature type="transmembrane region" description="Helical" evidence="6">
    <location>
        <begin position="45"/>
        <end position="63"/>
    </location>
</feature>
<feature type="transmembrane region" description="Helical" evidence="6">
    <location>
        <begin position="136"/>
        <end position="166"/>
    </location>
</feature>
<keyword evidence="5 6" id="KW-0472">Membrane</keyword>
<evidence type="ECO:0000256" key="2">
    <source>
        <dbReference type="ARBA" id="ARBA00009142"/>
    </source>
</evidence>
<dbReference type="EMBL" id="JBCITK010000001">
    <property type="protein sequence ID" value="MEN0642375.1"/>
    <property type="molecule type" value="Genomic_DNA"/>
</dbReference>
<keyword evidence="6" id="KW-1003">Cell membrane</keyword>
<reference evidence="7 8" key="1">
    <citation type="submission" date="2024-03" db="EMBL/GenBank/DDBJ databases">
        <title>Bacilli Hybrid Assemblies.</title>
        <authorList>
            <person name="Kovac J."/>
        </authorList>
    </citation>
    <scope>NUCLEOTIDE SEQUENCE [LARGE SCALE GENOMIC DNA]</scope>
    <source>
        <strain evidence="7 8">FSL R7-0666</strain>
    </source>
</reference>
<protein>
    <recommendedName>
        <fullName evidence="6">Probable membrane transporter protein</fullName>
    </recommendedName>
</protein>
<keyword evidence="4 6" id="KW-1133">Transmembrane helix</keyword>
<evidence type="ECO:0000256" key="4">
    <source>
        <dbReference type="ARBA" id="ARBA00022989"/>
    </source>
</evidence>
<dbReference type="Proteomes" id="UP001418796">
    <property type="component" value="Unassembled WGS sequence"/>
</dbReference>
<name>A0ABU9VFI0_9BACI</name>
<evidence type="ECO:0000256" key="6">
    <source>
        <dbReference type="RuleBase" id="RU363041"/>
    </source>
</evidence>
<feature type="transmembrane region" description="Helical" evidence="6">
    <location>
        <begin position="172"/>
        <end position="193"/>
    </location>
</feature>
<evidence type="ECO:0000313" key="7">
    <source>
        <dbReference type="EMBL" id="MEN0642375.1"/>
    </source>
</evidence>
<gene>
    <name evidence="7" type="ORF">MKY91_04260</name>
</gene>
<keyword evidence="8" id="KW-1185">Reference proteome</keyword>
<sequence>MLIFLLILLGFIASTFGVIIGAGGGFIFVPLLLLFHNISPEEAAGTGLLIVFISSLSGLITYIKQKRIQYKVGLLLAVGAIPGTFIGNTLISFVPEATFYKVFALMLLGLGFFLIFRAPSEQTTPIISEEKLRRFLPLVGVGVGTISSFFGIGGGFIVVPILMYVFGLRVHLATATSIFALIIYSSIGSIPPLIKGSVDWAVLAWSGIGVLLGSQLGAFISKRLNAGVVTRMLATVVILMGVILIW</sequence>
<comment type="caution">
    <text evidence="7">The sequence shown here is derived from an EMBL/GenBank/DDBJ whole genome shotgun (WGS) entry which is preliminary data.</text>
</comment>
<evidence type="ECO:0000256" key="3">
    <source>
        <dbReference type="ARBA" id="ARBA00022692"/>
    </source>
</evidence>